<feature type="compositionally biased region" description="Polar residues" evidence="2">
    <location>
        <begin position="305"/>
        <end position="314"/>
    </location>
</feature>
<keyword evidence="1" id="KW-0175">Coiled coil</keyword>
<dbReference type="PANTHER" id="PTHR46069">
    <property type="entry name" value="TUBULIN TYROSINE LIGASE"/>
    <property type="match status" value="1"/>
</dbReference>
<accession>A0A0V0QJR6</accession>
<evidence type="ECO:0000256" key="1">
    <source>
        <dbReference type="SAM" id="Coils"/>
    </source>
</evidence>
<comment type="caution">
    <text evidence="3">The sequence shown here is derived from an EMBL/GenBank/DDBJ whole genome shotgun (WGS) entry which is preliminary data.</text>
</comment>
<feature type="compositionally biased region" description="Polar residues" evidence="2">
    <location>
        <begin position="454"/>
        <end position="472"/>
    </location>
</feature>
<dbReference type="Pfam" id="PF03133">
    <property type="entry name" value="TTL"/>
    <property type="match status" value="1"/>
</dbReference>
<organism evidence="3 4">
    <name type="scientific">Pseudocohnilembus persalinus</name>
    <name type="common">Ciliate</name>
    <dbReference type="NCBI Taxonomy" id="266149"/>
    <lineage>
        <taxon>Eukaryota</taxon>
        <taxon>Sar</taxon>
        <taxon>Alveolata</taxon>
        <taxon>Ciliophora</taxon>
        <taxon>Intramacronucleata</taxon>
        <taxon>Oligohymenophorea</taxon>
        <taxon>Scuticociliatia</taxon>
        <taxon>Philasterida</taxon>
        <taxon>Pseudocohnilembidae</taxon>
        <taxon>Pseudocohnilembus</taxon>
    </lineage>
</organism>
<protein>
    <recommendedName>
        <fullName evidence="5">Tubulin-tyrosine ligase family</fullName>
    </recommendedName>
</protein>
<evidence type="ECO:0000313" key="3">
    <source>
        <dbReference type="EMBL" id="KRX02454.1"/>
    </source>
</evidence>
<proteinExistence type="predicted"/>
<dbReference type="AlphaFoldDB" id="A0A0V0QJR6"/>
<feature type="region of interest" description="Disordered" evidence="2">
    <location>
        <begin position="395"/>
        <end position="416"/>
    </location>
</feature>
<evidence type="ECO:0000256" key="2">
    <source>
        <dbReference type="SAM" id="MobiDB-lite"/>
    </source>
</evidence>
<feature type="region of interest" description="Disordered" evidence="2">
    <location>
        <begin position="431"/>
        <end position="472"/>
    </location>
</feature>
<feature type="compositionally biased region" description="Basic and acidic residues" evidence="2">
    <location>
        <begin position="331"/>
        <end position="356"/>
    </location>
</feature>
<dbReference type="Proteomes" id="UP000054937">
    <property type="component" value="Unassembled WGS sequence"/>
</dbReference>
<dbReference type="Gene3D" id="3.30.470.20">
    <property type="entry name" value="ATP-grasp fold, B domain"/>
    <property type="match status" value="1"/>
</dbReference>
<keyword evidence="4" id="KW-1185">Reference proteome</keyword>
<feature type="compositionally biased region" description="Polar residues" evidence="2">
    <location>
        <begin position="395"/>
        <end position="408"/>
    </location>
</feature>
<dbReference type="PROSITE" id="PS51221">
    <property type="entry name" value="TTL"/>
    <property type="match status" value="1"/>
</dbReference>
<dbReference type="InParanoid" id="A0A0V0QJR6"/>
<feature type="coiled-coil region" evidence="1">
    <location>
        <begin position="830"/>
        <end position="861"/>
    </location>
</feature>
<evidence type="ECO:0008006" key="5">
    <source>
        <dbReference type="Google" id="ProtNLM"/>
    </source>
</evidence>
<feature type="compositionally biased region" description="Low complexity" evidence="2">
    <location>
        <begin position="432"/>
        <end position="447"/>
    </location>
</feature>
<reference evidence="3 4" key="1">
    <citation type="journal article" date="2015" name="Sci. Rep.">
        <title>Genome of the facultative scuticociliatosis pathogen Pseudocohnilembus persalinus provides insight into its virulence through horizontal gene transfer.</title>
        <authorList>
            <person name="Xiong J."/>
            <person name="Wang G."/>
            <person name="Cheng J."/>
            <person name="Tian M."/>
            <person name="Pan X."/>
            <person name="Warren A."/>
            <person name="Jiang C."/>
            <person name="Yuan D."/>
            <person name="Miao W."/>
        </authorList>
    </citation>
    <scope>NUCLEOTIDE SEQUENCE [LARGE SCALE GENOMIC DNA]</scope>
    <source>
        <strain evidence="3">36N120E</strain>
    </source>
</reference>
<feature type="compositionally biased region" description="Polar residues" evidence="2">
    <location>
        <begin position="737"/>
        <end position="747"/>
    </location>
</feature>
<sequence>MNEANNNLQNKQIIEYQQDLPYQSHQNYLQEGILIAQQQQISQDIQREKLYKKKEAVYHNPEIIPTDNSYKYICSLGNNGQVIKRVLETRDWWKETPSYNGLYNFKWVCSSQNIKFDKLQSKNQKNKITGLKQMVNHFEGHREITTKSGLIKNFRFFCEANKINIFDITPVTFILDLQDQAAEFQLDKFCQFFLKYQPKKNQTESEQKENHKKIIYEIKKRMKPIMNSTGSEKSQKNSQFTKPKMNPSWLAYERYLWLIKPVHLNRGQGIQIFKNINEFENMMYEYVDYDKPIESTEKKIKKKNALTNNQVNKNSPHKSIKQKGSFSQNDNDLKNINTEKDRSQKKEKIMKNEDTPKNQIKINENQQISEELISHQDIGQKEPQNNQLKLQNFQETNENDQSQPNKHNQQNKEEEQISQFIEKVQEQQDIYNNNNNNPDISNNLNDQLQDKNNEQSNTQLSSPTNEQDSNNQIKNIEKKNVQFQSKNIDYNQEDFAFNDNNEDDQDEDFGDNKDQEDIKKFLNNPSIKKSSFVVQKYIENPLLIDGRKFDIRIWVLVTQNMDVYFFKEGYIRTSCEEFDIYSENYFVHLTNNAVQRYSNNYGQYENGNLITFQNFDKMMKELGYENCDFMGRIYQQMQDYSYLCMQSVRKKINPEEKENCFQIFGFDYIIDDDFNLWLIEINNNPCLEETSPYLQMIIPRMIDDMFKLTIDKIFPRKKIIQNQNLINQKNLKIKINSQESNKTTQQFSKEKQASKEEQNLQHKIEEEEEEEDIKEQKVYQLKQNNNVEKLSQNFPVKGYSDKENIWKFLGNLNDTKQNVIFNQQMSKNIILQKSQHIKETEQKLQNKQQNIQQSITKIEDKQFLDLKLEQEQE</sequence>
<dbReference type="EMBL" id="LDAU01000155">
    <property type="protein sequence ID" value="KRX02454.1"/>
    <property type="molecule type" value="Genomic_DNA"/>
</dbReference>
<feature type="region of interest" description="Disordered" evidence="2">
    <location>
        <begin position="302"/>
        <end position="360"/>
    </location>
</feature>
<evidence type="ECO:0000313" key="4">
    <source>
        <dbReference type="Proteomes" id="UP000054937"/>
    </source>
</evidence>
<gene>
    <name evidence="3" type="ORF">PPERSA_10071</name>
</gene>
<dbReference type="PANTHER" id="PTHR46069:SF1">
    <property type="entry name" value="CHROMOSOME UNDETERMINED SCAFFOLD_125, WHOLE GENOME SHOTGUN SEQUENCE"/>
    <property type="match status" value="1"/>
</dbReference>
<dbReference type="SUPFAM" id="SSF56059">
    <property type="entry name" value="Glutathione synthetase ATP-binding domain-like"/>
    <property type="match status" value="1"/>
</dbReference>
<name>A0A0V0QJR6_PSEPJ</name>
<feature type="compositionally biased region" description="Basic and acidic residues" evidence="2">
    <location>
        <begin position="748"/>
        <end position="765"/>
    </location>
</feature>
<feature type="region of interest" description="Disordered" evidence="2">
    <location>
        <begin position="737"/>
        <end position="773"/>
    </location>
</feature>
<dbReference type="InterPro" id="IPR004344">
    <property type="entry name" value="TTL/TTLL_fam"/>
</dbReference>
<dbReference type="OrthoDB" id="202825at2759"/>